<dbReference type="EMBL" id="JALJOT010000008">
    <property type="protein sequence ID" value="KAK9908387.1"/>
    <property type="molecule type" value="Genomic_DNA"/>
</dbReference>
<proteinExistence type="predicted"/>
<dbReference type="InterPro" id="IPR036396">
    <property type="entry name" value="Cyt_P450_sf"/>
</dbReference>
<reference evidence="1 2" key="1">
    <citation type="journal article" date="2024" name="Nat. Commun.">
        <title>Phylogenomics reveals the evolutionary origins of lichenization in chlorophyte algae.</title>
        <authorList>
            <person name="Puginier C."/>
            <person name="Libourel C."/>
            <person name="Otte J."/>
            <person name="Skaloud P."/>
            <person name="Haon M."/>
            <person name="Grisel S."/>
            <person name="Petersen M."/>
            <person name="Berrin J.G."/>
            <person name="Delaux P.M."/>
            <person name="Dal Grande F."/>
            <person name="Keller J."/>
        </authorList>
    </citation>
    <scope>NUCLEOTIDE SEQUENCE [LARGE SCALE GENOMIC DNA]</scope>
    <source>
        <strain evidence="1 2">SAG 216-7</strain>
    </source>
</reference>
<gene>
    <name evidence="1" type="ORF">WJX75_007135</name>
</gene>
<sequence length="234" mass="26045">MQGVAYVLVVSVAIYAVFKDITRRDTHNIGCEHAAELGGILFTQIAHLNMVIISDPYFAAEVLDRTKTPHIIDKPTEPQFYKMMDEGTADPPTPSLISTTNADPYWKIVRKGTSRAFTVNNLRRAVIAVYENQSVFLAKAVFEVSRNMTKRLVTALKAHGPTKPLDLDAVVQNQAFDVIGDFGFSKDYGATDDLWESSGAKACLAIKNAMQCAVERTRKPYARIPYTQARPWCL</sequence>
<accession>A0ABR2YNF2</accession>
<evidence type="ECO:0000313" key="2">
    <source>
        <dbReference type="Proteomes" id="UP001491310"/>
    </source>
</evidence>
<comment type="caution">
    <text evidence="1">The sequence shown here is derived from an EMBL/GenBank/DDBJ whole genome shotgun (WGS) entry which is preliminary data.</text>
</comment>
<evidence type="ECO:0000313" key="1">
    <source>
        <dbReference type="EMBL" id="KAK9908387.1"/>
    </source>
</evidence>
<dbReference type="SUPFAM" id="SSF48264">
    <property type="entry name" value="Cytochrome P450"/>
    <property type="match status" value="1"/>
</dbReference>
<organism evidence="1 2">
    <name type="scientific">Coccomyxa subellipsoidea</name>
    <dbReference type="NCBI Taxonomy" id="248742"/>
    <lineage>
        <taxon>Eukaryota</taxon>
        <taxon>Viridiplantae</taxon>
        <taxon>Chlorophyta</taxon>
        <taxon>core chlorophytes</taxon>
        <taxon>Trebouxiophyceae</taxon>
        <taxon>Trebouxiophyceae incertae sedis</taxon>
        <taxon>Coccomyxaceae</taxon>
        <taxon>Coccomyxa</taxon>
    </lineage>
</organism>
<name>A0ABR2YNF2_9CHLO</name>
<protein>
    <submittedName>
        <fullName evidence="1">Uncharacterized protein</fullName>
    </submittedName>
</protein>
<dbReference type="Proteomes" id="UP001491310">
    <property type="component" value="Unassembled WGS sequence"/>
</dbReference>
<keyword evidence="2" id="KW-1185">Reference proteome</keyword>
<dbReference type="Gene3D" id="1.10.630.10">
    <property type="entry name" value="Cytochrome P450"/>
    <property type="match status" value="1"/>
</dbReference>